<dbReference type="OrthoDB" id="5503538at2"/>
<dbReference type="EMBL" id="DF968180">
    <property type="protein sequence ID" value="GAP39720.1"/>
    <property type="molecule type" value="Genomic_DNA"/>
</dbReference>
<dbReference type="InterPro" id="IPR020846">
    <property type="entry name" value="MFS_dom"/>
</dbReference>
<dbReference type="Gene3D" id="1.20.1250.20">
    <property type="entry name" value="MFS general substrate transporter like domains"/>
    <property type="match status" value="2"/>
</dbReference>
<feature type="domain" description="Major facilitator superfamily (MFS) profile" evidence="6">
    <location>
        <begin position="19"/>
        <end position="395"/>
    </location>
</feature>
<feature type="transmembrane region" description="Helical" evidence="5">
    <location>
        <begin position="173"/>
        <end position="193"/>
    </location>
</feature>
<sequence length="404" mass="44398">MIHTPTLFESRLQKHRIFYAIIYLLSFLAIGLESATLGPTLKQLSIATGSSLAAVTTFIAIKALGYTAGTIIGSKLFDRYQGHRIMVISIALMSFGMLMIPFARNFVVAVSLITVLGFVEGVIDIGGNLLIMRVFQDNLPPYMNALHSMFGVGCLFAPLITAHFMTAGNSLQMTYWVIASFFIPSMVGFLLLPSPPVISAVKMEESGRKLHDQVVVLFAMLFFAYVGVAITFSNWIFTYASESKMMSDISAAYLNSLYWGSFTLGRLIAVFLSRKIEPKKLLICDYIGSALTLGFMMIFRGNSAALWIGTVFLGLFLATVYPTMMVFAGSLFPVTGSVASRFMTGSGMGVLTIPFLMTYLFNRIGISIVPVVLFIVGLIGLILFLLTLLLIEKKKVRNNPFPEI</sequence>
<proteinExistence type="predicted"/>
<feature type="transmembrane region" description="Helical" evidence="5">
    <location>
        <begin position="342"/>
        <end position="361"/>
    </location>
</feature>
<keyword evidence="8" id="KW-1185">Reference proteome</keyword>
<dbReference type="Pfam" id="PF07690">
    <property type="entry name" value="MFS_1"/>
    <property type="match status" value="1"/>
</dbReference>
<feature type="transmembrane region" description="Helical" evidence="5">
    <location>
        <begin position="85"/>
        <end position="103"/>
    </location>
</feature>
<feature type="transmembrane region" description="Helical" evidence="5">
    <location>
        <begin position="305"/>
        <end position="330"/>
    </location>
</feature>
<dbReference type="InterPro" id="IPR011701">
    <property type="entry name" value="MFS"/>
</dbReference>
<dbReference type="STRING" id="1678840.ATC1_12255"/>
<dbReference type="PROSITE" id="PS50850">
    <property type="entry name" value="MFS"/>
    <property type="match status" value="1"/>
</dbReference>
<evidence type="ECO:0000256" key="2">
    <source>
        <dbReference type="ARBA" id="ARBA00022692"/>
    </source>
</evidence>
<dbReference type="PANTHER" id="PTHR23121:SF9">
    <property type="entry name" value="SODIUM-DEPENDENT GLUCOSE TRANSPORTER 1"/>
    <property type="match status" value="1"/>
</dbReference>
<dbReference type="Proteomes" id="UP000053370">
    <property type="component" value="Unassembled WGS sequence"/>
</dbReference>
<feature type="transmembrane region" description="Helical" evidence="5">
    <location>
        <begin position="257"/>
        <end position="274"/>
    </location>
</feature>
<feature type="transmembrane region" description="Helical" evidence="5">
    <location>
        <begin position="143"/>
        <end position="167"/>
    </location>
</feature>
<keyword evidence="3 5" id="KW-1133">Transmembrane helix</keyword>
<protein>
    <submittedName>
        <fullName evidence="7">Major Facilitator Superfamily</fullName>
    </submittedName>
</protein>
<evidence type="ECO:0000256" key="1">
    <source>
        <dbReference type="ARBA" id="ARBA00004651"/>
    </source>
</evidence>
<organism evidence="7">
    <name type="scientific">Flexilinea flocculi</name>
    <dbReference type="NCBI Taxonomy" id="1678840"/>
    <lineage>
        <taxon>Bacteria</taxon>
        <taxon>Bacillati</taxon>
        <taxon>Chloroflexota</taxon>
        <taxon>Anaerolineae</taxon>
        <taxon>Anaerolineales</taxon>
        <taxon>Anaerolineaceae</taxon>
        <taxon>Flexilinea</taxon>
    </lineage>
</organism>
<feature type="transmembrane region" description="Helical" evidence="5">
    <location>
        <begin position="109"/>
        <end position="131"/>
    </location>
</feature>
<comment type="subcellular location">
    <subcellularLocation>
        <location evidence="1">Cell membrane</location>
        <topology evidence="1">Multi-pass membrane protein</topology>
    </subcellularLocation>
</comment>
<evidence type="ECO:0000259" key="6">
    <source>
        <dbReference type="PROSITE" id="PS50850"/>
    </source>
</evidence>
<evidence type="ECO:0000313" key="7">
    <source>
        <dbReference type="EMBL" id="GAP39720.1"/>
    </source>
</evidence>
<feature type="transmembrane region" description="Helical" evidence="5">
    <location>
        <begin position="214"/>
        <end position="237"/>
    </location>
</feature>
<dbReference type="SUPFAM" id="SSF103473">
    <property type="entry name" value="MFS general substrate transporter"/>
    <property type="match status" value="1"/>
</dbReference>
<feature type="transmembrane region" description="Helical" evidence="5">
    <location>
        <begin position="367"/>
        <end position="391"/>
    </location>
</feature>
<dbReference type="AlphaFoldDB" id="A0A0K8PC47"/>
<keyword evidence="2 5" id="KW-0812">Transmembrane</keyword>
<evidence type="ECO:0000256" key="4">
    <source>
        <dbReference type="ARBA" id="ARBA00023136"/>
    </source>
</evidence>
<evidence type="ECO:0000256" key="3">
    <source>
        <dbReference type="ARBA" id="ARBA00022989"/>
    </source>
</evidence>
<dbReference type="RefSeq" id="WP_062278402.1">
    <property type="nucleotide sequence ID" value="NZ_DF968180.1"/>
</dbReference>
<dbReference type="PANTHER" id="PTHR23121">
    <property type="entry name" value="SODIUM-DEPENDENT GLUCOSE TRANSPORTER 1"/>
    <property type="match status" value="1"/>
</dbReference>
<reference evidence="7" key="1">
    <citation type="journal article" date="2015" name="Genome Announc.">
        <title>Draft Genome Sequence of Anaerolineae Strain TC1, a Novel Isolate from a Methanogenic Wastewater Treatment System.</title>
        <authorList>
            <person name="Matsuura N."/>
            <person name="Tourlousse D.M."/>
            <person name="Sun L."/>
            <person name="Toyonaga M."/>
            <person name="Kuroda K."/>
            <person name="Ohashi A."/>
            <person name="Cruz R."/>
            <person name="Yamaguchi T."/>
            <person name="Sekiguchi Y."/>
        </authorList>
    </citation>
    <scope>NUCLEOTIDE SEQUENCE [LARGE SCALE GENOMIC DNA]</scope>
    <source>
        <strain evidence="7">TC1</strain>
    </source>
</reference>
<feature type="transmembrane region" description="Helical" evidence="5">
    <location>
        <begin position="17"/>
        <end position="38"/>
    </location>
</feature>
<accession>A0A0K8PC47</accession>
<keyword evidence="4 5" id="KW-0472">Membrane</keyword>
<dbReference type="GO" id="GO:0005886">
    <property type="term" value="C:plasma membrane"/>
    <property type="evidence" value="ECO:0007669"/>
    <property type="project" value="UniProtKB-SubCell"/>
</dbReference>
<evidence type="ECO:0000256" key="5">
    <source>
        <dbReference type="SAM" id="Phobius"/>
    </source>
</evidence>
<evidence type="ECO:0000313" key="8">
    <source>
        <dbReference type="Proteomes" id="UP000053370"/>
    </source>
</evidence>
<gene>
    <name evidence="7" type="ORF">ATC1_12255</name>
</gene>
<name>A0A0K8PC47_9CHLR</name>
<dbReference type="InterPro" id="IPR036259">
    <property type="entry name" value="MFS_trans_sf"/>
</dbReference>
<feature type="transmembrane region" description="Helical" evidence="5">
    <location>
        <begin position="44"/>
        <end position="64"/>
    </location>
</feature>
<dbReference type="GO" id="GO:0022857">
    <property type="term" value="F:transmembrane transporter activity"/>
    <property type="evidence" value="ECO:0007669"/>
    <property type="project" value="InterPro"/>
</dbReference>